<dbReference type="GO" id="GO:0008784">
    <property type="term" value="F:alanine racemase activity"/>
    <property type="evidence" value="ECO:0007669"/>
    <property type="project" value="InterPro"/>
</dbReference>
<dbReference type="InterPro" id="IPR009006">
    <property type="entry name" value="Ala_racemase/Decarboxylase_C"/>
</dbReference>
<dbReference type="SUPFAM" id="SSF51419">
    <property type="entry name" value="PLP-binding barrel"/>
    <property type="match status" value="1"/>
</dbReference>
<dbReference type="PANTHER" id="PTHR30511">
    <property type="entry name" value="ALANINE RACEMASE"/>
    <property type="match status" value="1"/>
</dbReference>
<dbReference type="InterPro" id="IPR000821">
    <property type="entry name" value="Ala_racemase"/>
</dbReference>
<accession>A0A7L5APA5</accession>
<dbReference type="PROSITE" id="PS00395">
    <property type="entry name" value="ALANINE_RACEMASE"/>
    <property type="match status" value="1"/>
</dbReference>
<evidence type="ECO:0000256" key="3">
    <source>
        <dbReference type="ARBA" id="ARBA00023235"/>
    </source>
</evidence>
<reference evidence="6 7" key="1">
    <citation type="submission" date="2016-09" db="EMBL/GenBank/DDBJ databases">
        <title>Complete genome sequence of microbes from the polar regions.</title>
        <authorList>
            <person name="Liao L."/>
            <person name="Chen B."/>
        </authorList>
    </citation>
    <scope>NUCLEOTIDE SEQUENCE [LARGE SCALE GENOMIC DNA]</scope>
    <source>
        <strain evidence="6 7">ZS314</strain>
    </source>
</reference>
<feature type="domain" description="Alanine racemase C-terminal" evidence="5">
    <location>
        <begin position="241"/>
        <end position="352"/>
    </location>
</feature>
<keyword evidence="7" id="KW-1185">Reference proteome</keyword>
<dbReference type="SUPFAM" id="SSF50621">
    <property type="entry name" value="Alanine racemase C-terminal domain-like"/>
    <property type="match status" value="1"/>
</dbReference>
<evidence type="ECO:0000256" key="2">
    <source>
        <dbReference type="ARBA" id="ARBA00022898"/>
    </source>
</evidence>
<dbReference type="InterPro" id="IPR029066">
    <property type="entry name" value="PLP-binding_barrel"/>
</dbReference>
<dbReference type="Pfam" id="PF01168">
    <property type="entry name" value="Ala_racemase_N"/>
    <property type="match status" value="1"/>
</dbReference>
<evidence type="ECO:0000256" key="4">
    <source>
        <dbReference type="PIRSR" id="PIRSR600821-50"/>
    </source>
</evidence>
<dbReference type="Gene3D" id="2.40.37.10">
    <property type="entry name" value="Lyase, Ornithine Decarboxylase, Chain A, domain 1"/>
    <property type="match status" value="1"/>
</dbReference>
<dbReference type="Proteomes" id="UP000464507">
    <property type="component" value="Chromosome"/>
</dbReference>
<dbReference type="GO" id="GO:0009252">
    <property type="term" value="P:peptidoglycan biosynthetic process"/>
    <property type="evidence" value="ECO:0007669"/>
    <property type="project" value="TreeGrafter"/>
</dbReference>
<gene>
    <name evidence="6" type="ORF">BHD05_10035</name>
</gene>
<dbReference type="Gene3D" id="3.20.20.10">
    <property type="entry name" value="Alanine racemase"/>
    <property type="match status" value="1"/>
</dbReference>
<proteinExistence type="predicted"/>
<dbReference type="GO" id="GO:0030632">
    <property type="term" value="P:D-alanine biosynthetic process"/>
    <property type="evidence" value="ECO:0007669"/>
    <property type="project" value="TreeGrafter"/>
</dbReference>
<feature type="modified residue" description="N6-(pyridoxal phosphate)lysine" evidence="4">
    <location>
        <position position="33"/>
    </location>
</feature>
<dbReference type="SMART" id="SM01005">
    <property type="entry name" value="Ala_racemase_C"/>
    <property type="match status" value="1"/>
</dbReference>
<keyword evidence="3" id="KW-0413">Isomerase</keyword>
<keyword evidence="2 4" id="KW-0663">Pyridoxal phosphate</keyword>
<dbReference type="GO" id="GO:0005829">
    <property type="term" value="C:cytosol"/>
    <property type="evidence" value="ECO:0007669"/>
    <property type="project" value="TreeGrafter"/>
</dbReference>
<comment type="cofactor">
    <cofactor evidence="1 4">
        <name>pyridoxal 5'-phosphate</name>
        <dbReference type="ChEBI" id="CHEBI:597326"/>
    </cofactor>
</comment>
<evidence type="ECO:0000313" key="7">
    <source>
        <dbReference type="Proteomes" id="UP000464507"/>
    </source>
</evidence>
<evidence type="ECO:0000259" key="5">
    <source>
        <dbReference type="SMART" id="SM01005"/>
    </source>
</evidence>
<dbReference type="PANTHER" id="PTHR30511:SF0">
    <property type="entry name" value="ALANINE RACEMASE, CATABOLIC-RELATED"/>
    <property type="match status" value="1"/>
</dbReference>
<name>A0A7L5APA5_9MICO</name>
<dbReference type="InterPro" id="IPR020622">
    <property type="entry name" value="Ala_racemase_pyridoxalP-BS"/>
</dbReference>
<dbReference type="InterPro" id="IPR001608">
    <property type="entry name" value="Ala_racemase_N"/>
</dbReference>
<evidence type="ECO:0000313" key="6">
    <source>
        <dbReference type="EMBL" id="QHO71114.1"/>
    </source>
</evidence>
<dbReference type="AlphaFoldDB" id="A0A7L5APA5"/>
<protein>
    <recommendedName>
        <fullName evidence="5">Alanine racemase C-terminal domain-containing protein</fullName>
    </recommendedName>
</protein>
<organism evidence="6 7">
    <name type="scientific">Marisediminicola antarctica</name>
    <dbReference type="NCBI Taxonomy" id="674079"/>
    <lineage>
        <taxon>Bacteria</taxon>
        <taxon>Bacillati</taxon>
        <taxon>Actinomycetota</taxon>
        <taxon>Actinomycetes</taxon>
        <taxon>Micrococcales</taxon>
        <taxon>Microbacteriaceae</taxon>
        <taxon>Marisediminicola</taxon>
    </lineage>
</organism>
<dbReference type="EMBL" id="CP017146">
    <property type="protein sequence ID" value="QHO71114.1"/>
    <property type="molecule type" value="Genomic_DNA"/>
</dbReference>
<evidence type="ECO:0000256" key="1">
    <source>
        <dbReference type="ARBA" id="ARBA00001933"/>
    </source>
</evidence>
<dbReference type="PRINTS" id="PR00992">
    <property type="entry name" value="ALARACEMASE"/>
</dbReference>
<dbReference type="GO" id="GO:0030170">
    <property type="term" value="F:pyridoxal phosphate binding"/>
    <property type="evidence" value="ECO:0007669"/>
    <property type="project" value="TreeGrafter"/>
</dbReference>
<dbReference type="InterPro" id="IPR011079">
    <property type="entry name" value="Ala_racemase_C"/>
</dbReference>
<dbReference type="Pfam" id="PF00842">
    <property type="entry name" value="Ala_racemase_C"/>
    <property type="match status" value="1"/>
</dbReference>
<sequence>MDASVLISTAALRHNVRLVRDRIAPAELMAVVKDDAYGHGLDSVLAVLLDEGVTRFGALDLPGALRVRHQAPDSMVFAWVFDRGDDLSEALQQQIDIGVTDVPVLERVAAAAAVAGTPPARIHLKLDTGLHRAGVLAGDWERFVNLAAELQRSGRVVVSGLWTHLAEESHDDDSRSIAEYREGLAIAEAHGIRAATRHIAASAAAYAREDARFDVVRVGAFLYGIAPGGGVGPEDLGLRPVMTLRAPIRHIRRAGERTLAAVGIGGASGILADAAGAVSVALAGSRYPVVAVEPTLLLIDVSGADATVGDTVTLFGDGSAGEPTLQNWADGMGTIGEEVVTRLSSLIPRTRID</sequence>
<dbReference type="KEGG" id="mant:BHD05_10035"/>